<feature type="signal peptide" evidence="3">
    <location>
        <begin position="1"/>
        <end position="19"/>
    </location>
</feature>
<dbReference type="InParanoid" id="A0A067MR26"/>
<evidence type="ECO:0000313" key="5">
    <source>
        <dbReference type="Proteomes" id="UP000027195"/>
    </source>
</evidence>
<evidence type="ECO:0008006" key="6">
    <source>
        <dbReference type="Google" id="ProtNLM"/>
    </source>
</evidence>
<keyword evidence="2" id="KW-0472">Membrane</keyword>
<evidence type="ECO:0000256" key="3">
    <source>
        <dbReference type="SAM" id="SignalP"/>
    </source>
</evidence>
<name>A0A067MR26_BOTB1</name>
<protein>
    <recommendedName>
        <fullName evidence="6">Transmembrane protein</fullName>
    </recommendedName>
</protein>
<feature type="transmembrane region" description="Helical" evidence="2">
    <location>
        <begin position="186"/>
        <end position="210"/>
    </location>
</feature>
<dbReference type="HOGENOM" id="CLU_679700_0_0_1"/>
<evidence type="ECO:0000313" key="4">
    <source>
        <dbReference type="EMBL" id="KDQ14041.1"/>
    </source>
</evidence>
<dbReference type="AlphaFoldDB" id="A0A067MR26"/>
<proteinExistence type="predicted"/>
<evidence type="ECO:0000256" key="2">
    <source>
        <dbReference type="SAM" id="Phobius"/>
    </source>
</evidence>
<dbReference type="OrthoDB" id="3265734at2759"/>
<feature type="compositionally biased region" description="Pro residues" evidence="1">
    <location>
        <begin position="377"/>
        <end position="387"/>
    </location>
</feature>
<dbReference type="Gene3D" id="2.60.120.260">
    <property type="entry name" value="Galactose-binding domain-like"/>
    <property type="match status" value="1"/>
</dbReference>
<feature type="chain" id="PRO_5001641491" description="Transmembrane protein" evidence="3">
    <location>
        <begin position="20"/>
        <end position="387"/>
    </location>
</feature>
<dbReference type="Proteomes" id="UP000027195">
    <property type="component" value="Unassembled WGS sequence"/>
</dbReference>
<feature type="compositionally biased region" description="Polar residues" evidence="1">
    <location>
        <begin position="328"/>
        <end position="346"/>
    </location>
</feature>
<keyword evidence="5" id="KW-1185">Reference proteome</keyword>
<feature type="compositionally biased region" description="Polar residues" evidence="1">
    <location>
        <begin position="308"/>
        <end position="321"/>
    </location>
</feature>
<gene>
    <name evidence="4" type="ORF">BOTBODRAFT_175154</name>
</gene>
<sequence length="387" mass="40692">MIRPLALCSILFLFITAEARIKLVDLDDVDDPPIVYNGTWSHLTNPVVNGVVPDYWKGTTSSTTTPGNSATLKFTGVQVTYWADKDINNANIVVMLDGSSNTISVTAPGLQTQQVLFNSTGLANTTHTLVITHAGKQGDYMNVDHIQYGVLEAAASRTRSAGSSATSGASKSTNSITSTGSSNSNVAIIAGSVAGGVLVLLGLIGGIIYARRKSKADSDMGSTAGFGGGNQGQEGYHGASSYTDGPTGPDFNPFVAAPSRASVSQYSTSPYPTASMTGQPLMHAPYSPDPYYNSTPPPQNMRPPTMASHFSGQDSGFYSPQPQHPLSMVQSSPSMYPTQSLQSTPQMGPMQMASPALLPTTHTPSQPPADEPQRFMSPPPMYPAKGY</sequence>
<feature type="region of interest" description="Disordered" evidence="1">
    <location>
        <begin position="217"/>
        <end position="387"/>
    </location>
</feature>
<keyword evidence="3" id="KW-0732">Signal</keyword>
<reference evidence="5" key="1">
    <citation type="journal article" date="2014" name="Proc. Natl. Acad. Sci. U.S.A.">
        <title>Extensive sampling of basidiomycete genomes demonstrates inadequacy of the white-rot/brown-rot paradigm for wood decay fungi.</title>
        <authorList>
            <person name="Riley R."/>
            <person name="Salamov A.A."/>
            <person name="Brown D.W."/>
            <person name="Nagy L.G."/>
            <person name="Floudas D."/>
            <person name="Held B.W."/>
            <person name="Levasseur A."/>
            <person name="Lombard V."/>
            <person name="Morin E."/>
            <person name="Otillar R."/>
            <person name="Lindquist E.A."/>
            <person name="Sun H."/>
            <person name="LaButti K.M."/>
            <person name="Schmutz J."/>
            <person name="Jabbour D."/>
            <person name="Luo H."/>
            <person name="Baker S.E."/>
            <person name="Pisabarro A.G."/>
            <person name="Walton J.D."/>
            <person name="Blanchette R.A."/>
            <person name="Henrissat B."/>
            <person name="Martin F."/>
            <person name="Cullen D."/>
            <person name="Hibbett D.S."/>
            <person name="Grigoriev I.V."/>
        </authorList>
    </citation>
    <scope>NUCLEOTIDE SEQUENCE [LARGE SCALE GENOMIC DNA]</scope>
    <source>
        <strain evidence="5">FD-172 SS1</strain>
    </source>
</reference>
<feature type="region of interest" description="Disordered" evidence="1">
    <location>
        <begin position="160"/>
        <end position="180"/>
    </location>
</feature>
<keyword evidence="2" id="KW-1133">Transmembrane helix</keyword>
<evidence type="ECO:0000256" key="1">
    <source>
        <dbReference type="SAM" id="MobiDB-lite"/>
    </source>
</evidence>
<accession>A0A067MR26</accession>
<organism evidence="4 5">
    <name type="scientific">Botryobasidium botryosum (strain FD-172 SS1)</name>
    <dbReference type="NCBI Taxonomy" id="930990"/>
    <lineage>
        <taxon>Eukaryota</taxon>
        <taxon>Fungi</taxon>
        <taxon>Dikarya</taxon>
        <taxon>Basidiomycota</taxon>
        <taxon>Agaricomycotina</taxon>
        <taxon>Agaricomycetes</taxon>
        <taxon>Cantharellales</taxon>
        <taxon>Botryobasidiaceae</taxon>
        <taxon>Botryobasidium</taxon>
    </lineage>
</organism>
<dbReference type="EMBL" id="KL198040">
    <property type="protein sequence ID" value="KDQ14041.1"/>
    <property type="molecule type" value="Genomic_DNA"/>
</dbReference>
<feature type="compositionally biased region" description="Polar residues" evidence="1">
    <location>
        <begin position="261"/>
        <end position="278"/>
    </location>
</feature>
<keyword evidence="2" id="KW-0812">Transmembrane</keyword>